<organism evidence="3 4">
    <name type="scientific">Escallonia rubra</name>
    <dbReference type="NCBI Taxonomy" id="112253"/>
    <lineage>
        <taxon>Eukaryota</taxon>
        <taxon>Viridiplantae</taxon>
        <taxon>Streptophyta</taxon>
        <taxon>Embryophyta</taxon>
        <taxon>Tracheophyta</taxon>
        <taxon>Spermatophyta</taxon>
        <taxon>Magnoliopsida</taxon>
        <taxon>eudicotyledons</taxon>
        <taxon>Gunneridae</taxon>
        <taxon>Pentapetalae</taxon>
        <taxon>asterids</taxon>
        <taxon>campanulids</taxon>
        <taxon>Escalloniales</taxon>
        <taxon>Escalloniaceae</taxon>
        <taxon>Escallonia</taxon>
    </lineage>
</organism>
<proteinExistence type="predicted"/>
<gene>
    <name evidence="3" type="ORF">RJ640_003018</name>
</gene>
<accession>A0AA88SGZ9</accession>
<dbReference type="Pfam" id="PF02493">
    <property type="entry name" value="MORN"/>
    <property type="match status" value="3"/>
</dbReference>
<keyword evidence="1" id="KW-0677">Repeat</keyword>
<evidence type="ECO:0000313" key="3">
    <source>
        <dbReference type="EMBL" id="KAK2990385.1"/>
    </source>
</evidence>
<comment type="caution">
    <text evidence="3">The sequence shown here is derived from an EMBL/GenBank/DDBJ whole genome shotgun (WGS) entry which is preliminary data.</text>
</comment>
<keyword evidence="4" id="KW-1185">Reference proteome</keyword>
<dbReference type="InterPro" id="IPR003409">
    <property type="entry name" value="MORN"/>
</dbReference>
<feature type="region of interest" description="Disordered" evidence="2">
    <location>
        <begin position="1"/>
        <end position="20"/>
    </location>
</feature>
<dbReference type="EMBL" id="JAVXUO010000650">
    <property type="protein sequence ID" value="KAK2990385.1"/>
    <property type="molecule type" value="Genomic_DNA"/>
</dbReference>
<dbReference type="SMART" id="SM00698">
    <property type="entry name" value="MORN"/>
    <property type="match status" value="3"/>
</dbReference>
<sequence>MYQGDWKRGKASGKGKFSWPSGATFEGEFKSGWIMGFSTFTGSDGDTYRGSWTSDHKHRYGQKRVDNGLVLGFR</sequence>
<reference evidence="3" key="1">
    <citation type="submission" date="2022-12" db="EMBL/GenBank/DDBJ databases">
        <title>Draft genome assemblies for two species of Escallonia (Escalloniales).</title>
        <authorList>
            <person name="Chanderbali A."/>
            <person name="Dervinis C."/>
            <person name="Anghel I."/>
            <person name="Soltis D."/>
            <person name="Soltis P."/>
            <person name="Zapata F."/>
        </authorList>
    </citation>
    <scope>NUCLEOTIDE SEQUENCE</scope>
    <source>
        <strain evidence="3">UCBG92.1500</strain>
        <tissue evidence="3">Leaf</tissue>
    </source>
</reference>
<evidence type="ECO:0000313" key="4">
    <source>
        <dbReference type="Proteomes" id="UP001187471"/>
    </source>
</evidence>
<evidence type="ECO:0000256" key="1">
    <source>
        <dbReference type="ARBA" id="ARBA00022737"/>
    </source>
</evidence>
<dbReference type="SUPFAM" id="SSF82185">
    <property type="entry name" value="Histone H3 K4-specific methyltransferase SET7/9 N-terminal domain"/>
    <property type="match status" value="1"/>
</dbReference>
<dbReference type="AlphaFoldDB" id="A0AA88SGZ9"/>
<dbReference type="GO" id="GO:0016020">
    <property type="term" value="C:membrane"/>
    <property type="evidence" value="ECO:0007669"/>
    <property type="project" value="UniProtKB-ARBA"/>
</dbReference>
<name>A0AA88SGZ9_9ASTE</name>
<dbReference type="Proteomes" id="UP001187471">
    <property type="component" value="Unassembled WGS sequence"/>
</dbReference>
<dbReference type="PANTHER" id="PTHR23084:SF263">
    <property type="entry name" value="MORN REPEAT-CONTAINING PROTEIN 1"/>
    <property type="match status" value="1"/>
</dbReference>
<evidence type="ECO:0000256" key="2">
    <source>
        <dbReference type="SAM" id="MobiDB-lite"/>
    </source>
</evidence>
<protein>
    <submittedName>
        <fullName evidence="3">Uncharacterized protein</fullName>
    </submittedName>
</protein>
<dbReference type="PANTHER" id="PTHR23084">
    <property type="entry name" value="PHOSPHATIDYLINOSITOL-4-PHOSPHATE 5-KINASE RELATED"/>
    <property type="match status" value="1"/>
</dbReference>
<dbReference type="Gene3D" id="2.20.110.10">
    <property type="entry name" value="Histone H3 K4-specific methyltransferase SET7/9 N-terminal domain"/>
    <property type="match status" value="1"/>
</dbReference>